<keyword evidence="3" id="KW-1185">Reference proteome</keyword>
<proteinExistence type="predicted"/>
<dbReference type="EMBL" id="JAWZYT010006724">
    <property type="protein sequence ID" value="KAK4287648.1"/>
    <property type="molecule type" value="Genomic_DNA"/>
</dbReference>
<reference evidence="2" key="1">
    <citation type="submission" date="2023-11" db="EMBL/GenBank/DDBJ databases">
        <title>Genome assemblies of two species of porcelain crab, Petrolisthes cinctipes and Petrolisthes manimaculis (Anomura: Porcellanidae).</title>
        <authorList>
            <person name="Angst P."/>
        </authorList>
    </citation>
    <scope>NUCLEOTIDE SEQUENCE</scope>
    <source>
        <strain evidence="2">PB745_02</strain>
        <tissue evidence="2">Gill</tissue>
    </source>
</reference>
<gene>
    <name evidence="2" type="ORF">Pmani_039283</name>
</gene>
<comment type="caution">
    <text evidence="2">The sequence shown here is derived from an EMBL/GenBank/DDBJ whole genome shotgun (WGS) entry which is preliminary data.</text>
</comment>
<sequence>MNGRVKVKVSIGGKSPACFMLWKDLPGLTLTSLTPTVVGGGGMSQPRAASLTPRLTHTPHSLIPAHTFTHTPLSVSSQLTPSLTHLSQSHPSPHLHSHTSHSLITAHTFTHTPLTVSSQLTPSLTHLSQSHPSPHLHSHTFSLTIKRKY</sequence>
<name>A0AAE1ND42_9EUCA</name>
<organism evidence="2 3">
    <name type="scientific">Petrolisthes manimaculis</name>
    <dbReference type="NCBI Taxonomy" id="1843537"/>
    <lineage>
        <taxon>Eukaryota</taxon>
        <taxon>Metazoa</taxon>
        <taxon>Ecdysozoa</taxon>
        <taxon>Arthropoda</taxon>
        <taxon>Crustacea</taxon>
        <taxon>Multicrustacea</taxon>
        <taxon>Malacostraca</taxon>
        <taxon>Eumalacostraca</taxon>
        <taxon>Eucarida</taxon>
        <taxon>Decapoda</taxon>
        <taxon>Pleocyemata</taxon>
        <taxon>Anomura</taxon>
        <taxon>Galatheoidea</taxon>
        <taxon>Porcellanidae</taxon>
        <taxon>Petrolisthes</taxon>
    </lineage>
</organism>
<evidence type="ECO:0000313" key="2">
    <source>
        <dbReference type="EMBL" id="KAK4287648.1"/>
    </source>
</evidence>
<dbReference type="AlphaFoldDB" id="A0AAE1ND42"/>
<evidence type="ECO:0000313" key="3">
    <source>
        <dbReference type="Proteomes" id="UP001292094"/>
    </source>
</evidence>
<feature type="region of interest" description="Disordered" evidence="1">
    <location>
        <begin position="125"/>
        <end position="149"/>
    </location>
</feature>
<evidence type="ECO:0000256" key="1">
    <source>
        <dbReference type="SAM" id="MobiDB-lite"/>
    </source>
</evidence>
<protein>
    <submittedName>
        <fullName evidence="2">Uncharacterized protein</fullName>
    </submittedName>
</protein>
<accession>A0AAE1ND42</accession>
<dbReference type="Proteomes" id="UP001292094">
    <property type="component" value="Unassembled WGS sequence"/>
</dbReference>